<gene>
    <name evidence="2" type="ORF">MPL1_05914</name>
</gene>
<sequence length="236" mass="26922">MTITKLMIAVSLAVWLNTAVADADPHHKGQQIFHAFWLEAQYGGGNEGGIAHLDLDGWIGGDTHKLWLKTETKQQKGRLKENELWAMYSRNVAEFWDVQAGFRHDTQPESTSYAVFGVHGLAPYFLKTDAHLFVSDYGDVTARLKQSTHLLFTQQFGIEPYYRLDLAAQRVDRQELGRGLTSGRLGLRFNYEISREITPYLDLRYDRKFGGTARIASSNDQRRDSYTVSLGLRLMF</sequence>
<protein>
    <submittedName>
        <fullName evidence="2">Copper resistance protein B</fullName>
    </submittedName>
</protein>
<keyword evidence="1" id="KW-0732">Signal</keyword>
<dbReference type="PATRIC" id="fig|1286106.3.peg.1187"/>
<dbReference type="Proteomes" id="UP000012019">
    <property type="component" value="Unassembled WGS sequence"/>
</dbReference>
<accession>M7PHE0</accession>
<dbReference type="eggNOG" id="COG3667">
    <property type="taxonomic scope" value="Bacteria"/>
</dbReference>
<reference evidence="2 3" key="1">
    <citation type="journal article" date="2013" name="Genome Announc.">
        <title>Draft Genome Sequence of Methylophaga lonarensis MPLT, a Haloalkaliphilic (Non-Methane-Utilizing) Methylotroph.</title>
        <authorList>
            <person name="Shetty S.A."/>
            <person name="Marathe N.P."/>
            <person name="Munot H."/>
            <person name="Antony C.P."/>
            <person name="Dhotre D.P."/>
            <person name="Murrell J.C."/>
            <person name="Shouche Y.S."/>
        </authorList>
    </citation>
    <scope>NUCLEOTIDE SEQUENCE [LARGE SCALE GENOMIC DNA]</scope>
    <source>
        <strain evidence="2 3">MPL</strain>
    </source>
</reference>
<dbReference type="AlphaFoldDB" id="M7PHE0"/>
<proteinExistence type="predicted"/>
<dbReference type="GO" id="GO:0009279">
    <property type="term" value="C:cell outer membrane"/>
    <property type="evidence" value="ECO:0007669"/>
    <property type="project" value="InterPro"/>
</dbReference>
<dbReference type="STRING" id="1286106.MPL1_05914"/>
<dbReference type="InterPro" id="IPR007939">
    <property type="entry name" value="Cu-R_B_prcur"/>
</dbReference>
<evidence type="ECO:0000313" key="2">
    <source>
        <dbReference type="EMBL" id="EMR13285.1"/>
    </source>
</evidence>
<feature type="signal peptide" evidence="1">
    <location>
        <begin position="1"/>
        <end position="23"/>
    </location>
</feature>
<keyword evidence="3" id="KW-1185">Reference proteome</keyword>
<dbReference type="GO" id="GO:0006878">
    <property type="term" value="P:intracellular copper ion homeostasis"/>
    <property type="evidence" value="ECO:0007669"/>
    <property type="project" value="InterPro"/>
</dbReference>
<dbReference type="InterPro" id="IPR036709">
    <property type="entry name" value="Autotransporte_beta_dom_sf"/>
</dbReference>
<dbReference type="Pfam" id="PF05275">
    <property type="entry name" value="CopB"/>
    <property type="match status" value="1"/>
</dbReference>
<name>M7PHE0_9GAMM</name>
<dbReference type="GO" id="GO:0005507">
    <property type="term" value="F:copper ion binding"/>
    <property type="evidence" value="ECO:0007669"/>
    <property type="project" value="InterPro"/>
</dbReference>
<dbReference type="EMBL" id="APHR01000028">
    <property type="protein sequence ID" value="EMR13285.1"/>
    <property type="molecule type" value="Genomic_DNA"/>
</dbReference>
<dbReference type="Gene3D" id="2.40.128.130">
    <property type="entry name" value="Autotransporter beta-domain"/>
    <property type="match status" value="1"/>
</dbReference>
<feature type="chain" id="PRO_5004082844" evidence="1">
    <location>
        <begin position="24"/>
        <end position="236"/>
    </location>
</feature>
<comment type="caution">
    <text evidence="2">The sequence shown here is derived from an EMBL/GenBank/DDBJ whole genome shotgun (WGS) entry which is preliminary data.</text>
</comment>
<evidence type="ECO:0000256" key="1">
    <source>
        <dbReference type="SAM" id="SignalP"/>
    </source>
</evidence>
<evidence type="ECO:0000313" key="3">
    <source>
        <dbReference type="Proteomes" id="UP000012019"/>
    </source>
</evidence>
<dbReference type="OrthoDB" id="9778934at2"/>
<dbReference type="SUPFAM" id="SSF103515">
    <property type="entry name" value="Autotransporter"/>
    <property type="match status" value="1"/>
</dbReference>
<dbReference type="RefSeq" id="WP_009726186.1">
    <property type="nucleotide sequence ID" value="NZ_APHR01000028.1"/>
</dbReference>
<organism evidence="2 3">
    <name type="scientific">Methylophaga lonarensis MPL</name>
    <dbReference type="NCBI Taxonomy" id="1286106"/>
    <lineage>
        <taxon>Bacteria</taxon>
        <taxon>Pseudomonadati</taxon>
        <taxon>Pseudomonadota</taxon>
        <taxon>Gammaproteobacteria</taxon>
        <taxon>Thiotrichales</taxon>
        <taxon>Piscirickettsiaceae</taxon>
        <taxon>Methylophaga</taxon>
    </lineage>
</organism>